<evidence type="ECO:0000313" key="2">
    <source>
        <dbReference type="EMBL" id="GGB29666.1"/>
    </source>
</evidence>
<sequence>MALVVHLALRIWLLTRGNFYWDDLVLVGRASTHSLWSWSYLGHDHDGHFMPAAFLVAGVCTQLAPLSWPLAATSLLIGQLVAAVAVARMLVVIAGRVCPAVLAAWLFFLFTPMTVPAFAWWAAGINSLPMQAGLAWIIADAVLVARGRRTATPWMIVRSVAILLVACAFFEKSMLIVPAAIAFAVLATPDRRAAVRRSMRLWFALVAAAVVWGVIYLVAAGSSAGWHPGADHSPRQTVLLLWRTITHAVAPAMVGGPWRWDRWNPSPPMGFAPTAMIVLGVLVLLVIGVYALSRRGGAAVLVVTLVYFVCSQVPPLWNRSGPDTALELAQTLRYLPDVAVVAAAALVLILISPPRTGQAGNAPVPTANARVATASVGEVRGAGRRTDVGAILSSPAARVGAGVAALVLVASSVVGTVGFTRAWHDNPTGAYLSQARTSLAENASVPMFDQPLPLEVLLPIAYPDNQISHVFGLVRDRPVITDHADRLQVLDPSGRMVPGAITPARSFSQGRGRCDRPEVTGPSTIALDGPLARWTWTAQIPYCATADGRVEVRIGDSDPVVVPVRAGLHPVWVQATGAGGSIRLRPLTPGLSLHIGSGRVGEVVMASLLH</sequence>
<reference evidence="2" key="1">
    <citation type="journal article" date="2014" name="Int. J. Syst. Evol. Microbiol.">
        <title>Complete genome sequence of Corynebacterium casei LMG S-19264T (=DSM 44701T), isolated from a smear-ripened cheese.</title>
        <authorList>
            <consortium name="US DOE Joint Genome Institute (JGI-PGF)"/>
            <person name="Walter F."/>
            <person name="Albersmeier A."/>
            <person name="Kalinowski J."/>
            <person name="Ruckert C."/>
        </authorList>
    </citation>
    <scope>NUCLEOTIDE SEQUENCE</scope>
    <source>
        <strain evidence="2">CGMCC 1.12827</strain>
    </source>
</reference>
<feature type="transmembrane region" description="Helical" evidence="1">
    <location>
        <begin position="100"/>
        <end position="122"/>
    </location>
</feature>
<comment type="caution">
    <text evidence="2">The sequence shown here is derived from an EMBL/GenBank/DDBJ whole genome shotgun (WGS) entry which is preliminary data.</text>
</comment>
<feature type="transmembrane region" description="Helical" evidence="1">
    <location>
        <begin position="199"/>
        <end position="219"/>
    </location>
</feature>
<proteinExistence type="predicted"/>
<feature type="transmembrane region" description="Helical" evidence="1">
    <location>
        <begin position="74"/>
        <end position="93"/>
    </location>
</feature>
<gene>
    <name evidence="2" type="ORF">GCM10011489_17280</name>
</gene>
<feature type="transmembrane region" description="Helical" evidence="1">
    <location>
        <begin position="270"/>
        <end position="291"/>
    </location>
</feature>
<keyword evidence="1" id="KW-0472">Membrane</keyword>
<keyword evidence="1" id="KW-1133">Transmembrane helix</keyword>
<dbReference type="AlphaFoldDB" id="A0A916WU07"/>
<evidence type="ECO:0000313" key="3">
    <source>
        <dbReference type="Proteomes" id="UP000621454"/>
    </source>
</evidence>
<protein>
    <submittedName>
        <fullName evidence="2">Uncharacterized protein</fullName>
    </submittedName>
</protein>
<feature type="transmembrane region" description="Helical" evidence="1">
    <location>
        <begin position="298"/>
        <end position="314"/>
    </location>
</feature>
<keyword evidence="3" id="KW-1185">Reference proteome</keyword>
<feature type="transmembrane region" description="Helical" evidence="1">
    <location>
        <begin position="334"/>
        <end position="351"/>
    </location>
</feature>
<evidence type="ECO:0000256" key="1">
    <source>
        <dbReference type="SAM" id="Phobius"/>
    </source>
</evidence>
<keyword evidence="1" id="KW-0812">Transmembrane</keyword>
<dbReference type="EMBL" id="BMGC01000009">
    <property type="protein sequence ID" value="GGB29666.1"/>
    <property type="molecule type" value="Genomic_DNA"/>
</dbReference>
<name>A0A916WU07_9ACTN</name>
<organism evidence="2 3">
    <name type="scientific">Gordonia jinhuaensis</name>
    <dbReference type="NCBI Taxonomy" id="1517702"/>
    <lineage>
        <taxon>Bacteria</taxon>
        <taxon>Bacillati</taxon>
        <taxon>Actinomycetota</taxon>
        <taxon>Actinomycetes</taxon>
        <taxon>Mycobacteriales</taxon>
        <taxon>Gordoniaceae</taxon>
        <taxon>Gordonia</taxon>
    </lineage>
</organism>
<dbReference type="Proteomes" id="UP000621454">
    <property type="component" value="Unassembled WGS sequence"/>
</dbReference>
<reference evidence="2" key="2">
    <citation type="submission" date="2020-09" db="EMBL/GenBank/DDBJ databases">
        <authorList>
            <person name="Sun Q."/>
            <person name="Zhou Y."/>
        </authorList>
    </citation>
    <scope>NUCLEOTIDE SEQUENCE</scope>
    <source>
        <strain evidence="2">CGMCC 1.12827</strain>
    </source>
</reference>
<feature type="transmembrane region" description="Helical" evidence="1">
    <location>
        <begin position="159"/>
        <end position="187"/>
    </location>
</feature>
<accession>A0A916WU07</accession>